<evidence type="ECO:0000256" key="2">
    <source>
        <dbReference type="ARBA" id="ARBA00004725"/>
    </source>
</evidence>
<dbReference type="PROSITE" id="PS00912">
    <property type="entry name" value="DHODEHASE_2"/>
    <property type="match status" value="1"/>
</dbReference>
<dbReference type="InterPro" id="IPR005720">
    <property type="entry name" value="Dihydroorotate_DH_cat"/>
</dbReference>
<dbReference type="AlphaFoldDB" id="A0A9P6JVS0"/>
<organism evidence="10 11">
    <name type="scientific">Crepidotus variabilis</name>
    <dbReference type="NCBI Taxonomy" id="179855"/>
    <lineage>
        <taxon>Eukaryota</taxon>
        <taxon>Fungi</taxon>
        <taxon>Dikarya</taxon>
        <taxon>Basidiomycota</taxon>
        <taxon>Agaricomycotina</taxon>
        <taxon>Agaricomycetes</taxon>
        <taxon>Agaricomycetidae</taxon>
        <taxon>Agaricales</taxon>
        <taxon>Agaricineae</taxon>
        <taxon>Crepidotaceae</taxon>
        <taxon>Crepidotus</taxon>
    </lineage>
</organism>
<dbReference type="Gene3D" id="3.20.20.70">
    <property type="entry name" value="Aldolase class I"/>
    <property type="match status" value="2"/>
</dbReference>
<dbReference type="PANTHER" id="PTHR48109:SF1">
    <property type="entry name" value="DIHYDROOROTATE DEHYDROGENASE (FUMARATE)"/>
    <property type="match status" value="1"/>
</dbReference>
<name>A0A9P6JVS0_9AGAR</name>
<dbReference type="OrthoDB" id="14784at2759"/>
<dbReference type="GO" id="GO:0005737">
    <property type="term" value="C:cytoplasm"/>
    <property type="evidence" value="ECO:0007669"/>
    <property type="project" value="InterPro"/>
</dbReference>
<keyword evidence="3" id="KW-0285">Flavoprotein</keyword>
<comment type="caution">
    <text evidence="10">The sequence shown here is derived from an EMBL/GenBank/DDBJ whole genome shotgun (WGS) entry which is preliminary data.</text>
</comment>
<evidence type="ECO:0000313" key="10">
    <source>
        <dbReference type="EMBL" id="KAF9535772.1"/>
    </source>
</evidence>
<feature type="domain" description="Dihydroorotate dehydrogenase catalytic" evidence="9">
    <location>
        <begin position="312"/>
        <end position="390"/>
    </location>
</feature>
<dbReference type="SUPFAM" id="SSF51395">
    <property type="entry name" value="FMN-linked oxidoreductases"/>
    <property type="match status" value="1"/>
</dbReference>
<evidence type="ECO:0000256" key="3">
    <source>
        <dbReference type="ARBA" id="ARBA00022630"/>
    </source>
</evidence>
<evidence type="ECO:0000313" key="11">
    <source>
        <dbReference type="Proteomes" id="UP000807306"/>
    </source>
</evidence>
<protein>
    <recommendedName>
        <fullName evidence="7">Dihydroorotate oxidase</fullName>
    </recommendedName>
</protein>
<dbReference type="InterPro" id="IPR050074">
    <property type="entry name" value="DHO_dehydrogenase"/>
</dbReference>
<evidence type="ECO:0000256" key="4">
    <source>
        <dbReference type="ARBA" id="ARBA00022643"/>
    </source>
</evidence>
<reference evidence="10" key="1">
    <citation type="submission" date="2020-11" db="EMBL/GenBank/DDBJ databases">
        <authorList>
            <consortium name="DOE Joint Genome Institute"/>
            <person name="Ahrendt S."/>
            <person name="Riley R."/>
            <person name="Andreopoulos W."/>
            <person name="Labutti K."/>
            <person name="Pangilinan J."/>
            <person name="Ruiz-Duenas F.J."/>
            <person name="Barrasa J.M."/>
            <person name="Sanchez-Garcia M."/>
            <person name="Camarero S."/>
            <person name="Miyauchi S."/>
            <person name="Serrano A."/>
            <person name="Linde D."/>
            <person name="Babiker R."/>
            <person name="Drula E."/>
            <person name="Ayuso-Fernandez I."/>
            <person name="Pacheco R."/>
            <person name="Padilla G."/>
            <person name="Ferreira P."/>
            <person name="Barriuso J."/>
            <person name="Kellner H."/>
            <person name="Castanera R."/>
            <person name="Alfaro M."/>
            <person name="Ramirez L."/>
            <person name="Pisabarro A.G."/>
            <person name="Kuo A."/>
            <person name="Tritt A."/>
            <person name="Lipzen A."/>
            <person name="He G."/>
            <person name="Yan M."/>
            <person name="Ng V."/>
            <person name="Cullen D."/>
            <person name="Martin F."/>
            <person name="Rosso M.-N."/>
            <person name="Henrissat B."/>
            <person name="Hibbett D."/>
            <person name="Martinez A.T."/>
            <person name="Grigoriev I.V."/>
        </authorList>
    </citation>
    <scope>NUCLEOTIDE SEQUENCE</scope>
    <source>
        <strain evidence="10">CBS 506.95</strain>
    </source>
</reference>
<gene>
    <name evidence="10" type="ORF">CPB83DRAFT_901452</name>
</gene>
<feature type="region of interest" description="Disordered" evidence="8">
    <location>
        <begin position="242"/>
        <end position="285"/>
    </location>
</feature>
<dbReference type="GO" id="GO:0004152">
    <property type="term" value="F:dihydroorotate dehydrogenase activity"/>
    <property type="evidence" value="ECO:0007669"/>
    <property type="project" value="UniProtKB-ARBA"/>
</dbReference>
<dbReference type="Proteomes" id="UP000807306">
    <property type="component" value="Unassembled WGS sequence"/>
</dbReference>
<keyword evidence="6" id="KW-0560">Oxidoreductase</keyword>
<keyword evidence="4" id="KW-0288">FMN</keyword>
<dbReference type="PANTHER" id="PTHR48109">
    <property type="entry name" value="DIHYDROOROTATE DEHYDROGENASE (QUINONE), MITOCHONDRIAL-RELATED"/>
    <property type="match status" value="1"/>
</dbReference>
<dbReference type="InterPro" id="IPR001295">
    <property type="entry name" value="Dihydroorotate_DH_CS"/>
</dbReference>
<accession>A0A9P6JVS0</accession>
<dbReference type="EMBL" id="MU157824">
    <property type="protein sequence ID" value="KAF9535772.1"/>
    <property type="molecule type" value="Genomic_DNA"/>
</dbReference>
<evidence type="ECO:0000256" key="8">
    <source>
        <dbReference type="SAM" id="MobiDB-lite"/>
    </source>
</evidence>
<dbReference type="Pfam" id="PF01180">
    <property type="entry name" value="DHO_dh"/>
    <property type="match status" value="1"/>
</dbReference>
<proteinExistence type="predicted"/>
<evidence type="ECO:0000259" key="9">
    <source>
        <dbReference type="Pfam" id="PF01180"/>
    </source>
</evidence>
<evidence type="ECO:0000256" key="5">
    <source>
        <dbReference type="ARBA" id="ARBA00022975"/>
    </source>
</evidence>
<feature type="compositionally biased region" description="Polar residues" evidence="8">
    <location>
        <begin position="258"/>
        <end position="267"/>
    </location>
</feature>
<evidence type="ECO:0000256" key="6">
    <source>
        <dbReference type="ARBA" id="ARBA00023002"/>
    </source>
</evidence>
<keyword evidence="11" id="KW-1185">Reference proteome</keyword>
<dbReference type="GO" id="GO:0006207">
    <property type="term" value="P:'de novo' pyrimidine nucleobase biosynthetic process"/>
    <property type="evidence" value="ECO:0007669"/>
    <property type="project" value="InterPro"/>
</dbReference>
<comment type="cofactor">
    <cofactor evidence="1">
        <name>FMN</name>
        <dbReference type="ChEBI" id="CHEBI:58210"/>
    </cofactor>
</comment>
<sequence>MVLINWISISPPLLNSSCAWSSDRTQLTELYESPYTGAVTTRSATLEGFKEDYTHTVAFTNDSLTSINAYGYSPHPLSKYLEWVEEILTSHPNSTKPIIISVATAEPKVLQKMLGDIQALRHKLLDNQAPKGKARIAVELNTSCPNFPDAVPPAYDPIDKMFPLLLMAADTFVEDYTLTIGVKLPPYLMREQFAHCVHGFVPLVSTLDGERRSAISFVTSINTVGNAMLPSSLAKPIALVDKSEAPDTPKPPSKELEASSSTSTQGDNGREHNLPNGGDSSKGNQTETAHRLFMSNLFPKPSDPSQYALPGAYGGLGGEAIHAIALGNVYSFRQIIDSDMLVRSGLSGIKIIGVGGVTSKDAVGRMKAAGADAVACATFFGKNGVKAFEILGKE</sequence>
<dbReference type="InterPro" id="IPR013785">
    <property type="entry name" value="Aldolase_TIM"/>
</dbReference>
<evidence type="ECO:0000256" key="7">
    <source>
        <dbReference type="ARBA" id="ARBA00031623"/>
    </source>
</evidence>
<keyword evidence="5" id="KW-0665">Pyrimidine biosynthesis</keyword>
<dbReference type="GO" id="GO:0006221">
    <property type="term" value="P:pyrimidine nucleotide biosynthetic process"/>
    <property type="evidence" value="ECO:0007669"/>
    <property type="project" value="UniProtKB-KW"/>
</dbReference>
<comment type="pathway">
    <text evidence="2">Pyrimidine metabolism; UMP biosynthesis via de novo pathway.</text>
</comment>
<feature type="compositionally biased region" description="Basic and acidic residues" evidence="8">
    <location>
        <begin position="242"/>
        <end position="257"/>
    </location>
</feature>
<evidence type="ECO:0000256" key="1">
    <source>
        <dbReference type="ARBA" id="ARBA00001917"/>
    </source>
</evidence>